<reference evidence="1" key="2">
    <citation type="journal article" date="2024" name="Plant">
        <title>Genomic evolution and insights into agronomic trait innovations of Sesamum species.</title>
        <authorList>
            <person name="Miao H."/>
            <person name="Wang L."/>
            <person name="Qu L."/>
            <person name="Liu H."/>
            <person name="Sun Y."/>
            <person name="Le M."/>
            <person name="Wang Q."/>
            <person name="Wei S."/>
            <person name="Zheng Y."/>
            <person name="Lin W."/>
            <person name="Duan Y."/>
            <person name="Cao H."/>
            <person name="Xiong S."/>
            <person name="Wang X."/>
            <person name="Wei L."/>
            <person name="Li C."/>
            <person name="Ma Q."/>
            <person name="Ju M."/>
            <person name="Zhao R."/>
            <person name="Li G."/>
            <person name="Mu C."/>
            <person name="Tian Q."/>
            <person name="Mei H."/>
            <person name="Zhang T."/>
            <person name="Gao T."/>
            <person name="Zhang H."/>
        </authorList>
    </citation>
    <scope>NUCLEOTIDE SEQUENCE</scope>
    <source>
        <strain evidence="1">G02</strain>
    </source>
</reference>
<proteinExistence type="predicted"/>
<gene>
    <name evidence="1" type="ORF">Sradi_5761100</name>
</gene>
<sequence>MSAWIMGTIRGVYTVFTLFHTGFLSLKSVFDFLEGPSSLFSFLFSSRPSLLDVWASSMLIYLAARAKRASNLVAGFLARDLKKSPSSNSCAKAPALNFLGSLRELPNSSEF</sequence>
<dbReference type="AlphaFoldDB" id="A0AAW2L4K1"/>
<dbReference type="EMBL" id="JACGWJ010000026">
    <property type="protein sequence ID" value="KAL0313618.1"/>
    <property type="molecule type" value="Genomic_DNA"/>
</dbReference>
<protein>
    <submittedName>
        <fullName evidence="1">Uncharacterized protein</fullName>
    </submittedName>
</protein>
<name>A0AAW2L4K1_SESRA</name>
<comment type="caution">
    <text evidence="1">The sequence shown here is derived from an EMBL/GenBank/DDBJ whole genome shotgun (WGS) entry which is preliminary data.</text>
</comment>
<accession>A0AAW2L4K1</accession>
<evidence type="ECO:0000313" key="1">
    <source>
        <dbReference type="EMBL" id="KAL0313618.1"/>
    </source>
</evidence>
<organism evidence="1">
    <name type="scientific">Sesamum radiatum</name>
    <name type="common">Black benniseed</name>
    <dbReference type="NCBI Taxonomy" id="300843"/>
    <lineage>
        <taxon>Eukaryota</taxon>
        <taxon>Viridiplantae</taxon>
        <taxon>Streptophyta</taxon>
        <taxon>Embryophyta</taxon>
        <taxon>Tracheophyta</taxon>
        <taxon>Spermatophyta</taxon>
        <taxon>Magnoliopsida</taxon>
        <taxon>eudicotyledons</taxon>
        <taxon>Gunneridae</taxon>
        <taxon>Pentapetalae</taxon>
        <taxon>asterids</taxon>
        <taxon>lamiids</taxon>
        <taxon>Lamiales</taxon>
        <taxon>Pedaliaceae</taxon>
        <taxon>Sesamum</taxon>
    </lineage>
</organism>
<reference evidence="1" key="1">
    <citation type="submission" date="2020-06" db="EMBL/GenBank/DDBJ databases">
        <authorList>
            <person name="Li T."/>
            <person name="Hu X."/>
            <person name="Zhang T."/>
            <person name="Song X."/>
            <person name="Zhang H."/>
            <person name="Dai N."/>
            <person name="Sheng W."/>
            <person name="Hou X."/>
            <person name="Wei L."/>
        </authorList>
    </citation>
    <scope>NUCLEOTIDE SEQUENCE</scope>
    <source>
        <strain evidence="1">G02</strain>
        <tissue evidence="1">Leaf</tissue>
    </source>
</reference>